<proteinExistence type="predicted"/>
<organism evidence="5 6">
    <name type="scientific">Kluyveromyces dobzhanskii CBS 2104</name>
    <dbReference type="NCBI Taxonomy" id="1427455"/>
    <lineage>
        <taxon>Eukaryota</taxon>
        <taxon>Fungi</taxon>
        <taxon>Dikarya</taxon>
        <taxon>Ascomycota</taxon>
        <taxon>Saccharomycotina</taxon>
        <taxon>Saccharomycetes</taxon>
        <taxon>Saccharomycetales</taxon>
        <taxon>Saccharomycetaceae</taxon>
        <taxon>Kluyveromyces</taxon>
    </lineage>
</organism>
<evidence type="ECO:0000256" key="2">
    <source>
        <dbReference type="SAM" id="MobiDB-lite"/>
    </source>
</evidence>
<dbReference type="CDD" id="cd23788">
    <property type="entry name" value="DRWD-C_KlCTF19"/>
    <property type="match status" value="1"/>
</dbReference>
<dbReference type="Pfam" id="PF22463">
    <property type="entry name" value="Ctf19_RWD1"/>
    <property type="match status" value="1"/>
</dbReference>
<dbReference type="Pfam" id="PF22462">
    <property type="entry name" value="Ctf19_RWD2"/>
    <property type="match status" value="1"/>
</dbReference>
<keyword evidence="1" id="KW-0175">Coiled coil</keyword>
<feature type="compositionally biased region" description="Polar residues" evidence="2">
    <location>
        <begin position="1"/>
        <end position="26"/>
    </location>
</feature>
<gene>
    <name evidence="5" type="ORF">KLDO_g1919</name>
</gene>
<evidence type="ECO:0000313" key="5">
    <source>
        <dbReference type="EMBL" id="CDO93625.1"/>
    </source>
</evidence>
<feature type="domain" description="Ctf19 second RWD" evidence="3">
    <location>
        <begin position="190"/>
        <end position="266"/>
    </location>
</feature>
<reference evidence="5 6" key="1">
    <citation type="submission" date="2014-03" db="EMBL/GenBank/DDBJ databases">
        <title>The genome of Kluyveromyces dobzhanskii.</title>
        <authorList>
            <person name="Nystedt B."/>
            <person name="Astrom S."/>
        </authorList>
    </citation>
    <scope>NUCLEOTIDE SEQUENCE [LARGE SCALE GENOMIC DNA]</scope>
    <source>
        <strain evidence="5 6">CBS 2104</strain>
    </source>
</reference>
<comment type="caution">
    <text evidence="5">The sequence shown here is derived from an EMBL/GenBank/DDBJ whole genome shotgun (WGS) entry which is preliminary data.</text>
</comment>
<feature type="domain" description="Ctf19 first RWD" evidence="4">
    <location>
        <begin position="119"/>
        <end position="187"/>
    </location>
</feature>
<dbReference type="OrthoDB" id="4067651at2759"/>
<dbReference type="InterPro" id="IPR059147">
    <property type="entry name" value="Ctf19_RWD2"/>
</dbReference>
<dbReference type="Gene3D" id="3.40.50.12050">
    <property type="match status" value="1"/>
</dbReference>
<keyword evidence="6" id="KW-1185">Reference proteome</keyword>
<feature type="coiled-coil region" evidence="1">
    <location>
        <begin position="36"/>
        <end position="63"/>
    </location>
</feature>
<evidence type="ECO:0000259" key="3">
    <source>
        <dbReference type="Pfam" id="PF22462"/>
    </source>
</evidence>
<protein>
    <submittedName>
        <fullName evidence="5">WGS project CCBQ000000000 data, contig 00104</fullName>
    </submittedName>
</protein>
<evidence type="ECO:0000313" key="6">
    <source>
        <dbReference type="Proteomes" id="UP000031516"/>
    </source>
</evidence>
<accession>A0A0A8L5V7</accession>
<sequence length="268" mass="30464">MDFTSSSGVLDSELSGSDSNQLSSHSDVTETEELKLIKLQEYKNNLLRQREQLLDQLSNIRVVEPRKMKLDDQLLLKLLRRGAGSLTSSHKSDDTPLPSVLPSLNVELRKKYLDITLDDITIECDKNSVLLRKEGFTATFKLEVESECIHSIAITSTAFETELEPLVRYAQDTYNVNIAMMGVMQFLRLKKLHKEMLSEIVADSKFTWASNNTISLGELEISILTYWNLPSPYPETLIETNKIQEVLDFFIYQYGIKSGIIKYGSTVI</sequence>
<evidence type="ECO:0000259" key="4">
    <source>
        <dbReference type="Pfam" id="PF22463"/>
    </source>
</evidence>
<dbReference type="Proteomes" id="UP000031516">
    <property type="component" value="Unassembled WGS sequence"/>
</dbReference>
<dbReference type="InterPro" id="IPR059146">
    <property type="entry name" value="Ctf19_RWD1"/>
</dbReference>
<dbReference type="EMBL" id="CCBQ010000026">
    <property type="protein sequence ID" value="CDO93625.1"/>
    <property type="molecule type" value="Genomic_DNA"/>
</dbReference>
<dbReference type="CDD" id="cd23789">
    <property type="entry name" value="DRWD-N_KlCTF19"/>
    <property type="match status" value="1"/>
</dbReference>
<dbReference type="AlphaFoldDB" id="A0A0A8L5V7"/>
<evidence type="ECO:0000256" key="1">
    <source>
        <dbReference type="SAM" id="Coils"/>
    </source>
</evidence>
<feature type="region of interest" description="Disordered" evidence="2">
    <location>
        <begin position="1"/>
        <end position="27"/>
    </location>
</feature>
<name>A0A0A8L5V7_9SACH</name>